<accession>A0ACC7NXG9</accession>
<reference evidence="1" key="1">
    <citation type="submission" date="2024-12" db="EMBL/GenBank/DDBJ databases">
        <authorList>
            <person name="Wu N."/>
        </authorList>
    </citation>
    <scope>NUCLEOTIDE SEQUENCE</scope>
    <source>
        <strain evidence="1">P15</strain>
    </source>
</reference>
<dbReference type="EMBL" id="JBJURJ010000006">
    <property type="protein sequence ID" value="MFM9328865.1"/>
    <property type="molecule type" value="Genomic_DNA"/>
</dbReference>
<protein>
    <submittedName>
        <fullName evidence="1">Uncharacterized protein</fullName>
    </submittedName>
</protein>
<evidence type="ECO:0000313" key="2">
    <source>
        <dbReference type="Proteomes" id="UP001631969"/>
    </source>
</evidence>
<sequence length="75" mass="8941">MVTVMYFILSFTLAALIALVDMLLRKQSIQLELLSVFSKNENMNIIYYLFFWMFGLLWGGVTDYRFWKAKRSKQS</sequence>
<proteinExistence type="predicted"/>
<evidence type="ECO:0000313" key="1">
    <source>
        <dbReference type="EMBL" id="MFM9328865.1"/>
    </source>
</evidence>
<dbReference type="Proteomes" id="UP001631969">
    <property type="component" value="Unassembled WGS sequence"/>
</dbReference>
<comment type="caution">
    <text evidence="1">The sequence shown here is derived from an EMBL/GenBank/DDBJ whole genome shotgun (WGS) entry which is preliminary data.</text>
</comment>
<organism evidence="1 2">
    <name type="scientific">Paenibacillus mesotrionivorans</name>
    <dbReference type="NCBI Taxonomy" id="3160968"/>
    <lineage>
        <taxon>Bacteria</taxon>
        <taxon>Bacillati</taxon>
        <taxon>Bacillota</taxon>
        <taxon>Bacilli</taxon>
        <taxon>Bacillales</taxon>
        <taxon>Paenibacillaceae</taxon>
        <taxon>Paenibacillus</taxon>
    </lineage>
</organism>
<keyword evidence="2" id="KW-1185">Reference proteome</keyword>
<name>A0ACC7NXG9_9BACL</name>
<gene>
    <name evidence="1" type="ORF">ACI1P1_11235</name>
</gene>